<keyword evidence="1" id="KW-1185">Reference proteome</keyword>
<evidence type="ECO:0000313" key="2">
    <source>
        <dbReference type="WBParaSite" id="PTRK_0000673800.1"/>
    </source>
</evidence>
<dbReference type="WBParaSite" id="PTRK_0000673800.1">
    <property type="protein sequence ID" value="PTRK_0000673800.1"/>
    <property type="gene ID" value="PTRK_0000673800"/>
</dbReference>
<sequence length="180" mass="21782">MSTEEECLDIEETMNRISTKFDIVEKKKNENLEIFNTLCQLPAKKVEEFLKNYKKTETLHETDDDDENLVRKNAVRKIEDYYLRYKLNKNKKERIKKWHDIPVKRKNSLLLKLSKNLDNQEWNKSKNNPIKTFHILRLRDEKRNRNIDNSAEIIEKMNQTVNILTKKLDNITQKIEIYDK</sequence>
<name>A0A0N4ZG61_PARTI</name>
<accession>A0A0N4ZG61</accession>
<evidence type="ECO:0000313" key="1">
    <source>
        <dbReference type="Proteomes" id="UP000038045"/>
    </source>
</evidence>
<reference evidence="2" key="1">
    <citation type="submission" date="2017-02" db="UniProtKB">
        <authorList>
            <consortium name="WormBaseParasite"/>
        </authorList>
    </citation>
    <scope>IDENTIFICATION</scope>
</reference>
<protein>
    <submittedName>
        <fullName evidence="2">Pre-mRNA-splicing factor CWF18</fullName>
    </submittedName>
</protein>
<proteinExistence type="predicted"/>
<dbReference type="AlphaFoldDB" id="A0A0N4ZG61"/>
<dbReference type="Proteomes" id="UP000038045">
    <property type="component" value="Unplaced"/>
</dbReference>
<organism evidence="1 2">
    <name type="scientific">Parastrongyloides trichosuri</name>
    <name type="common">Possum-specific nematode worm</name>
    <dbReference type="NCBI Taxonomy" id="131310"/>
    <lineage>
        <taxon>Eukaryota</taxon>
        <taxon>Metazoa</taxon>
        <taxon>Ecdysozoa</taxon>
        <taxon>Nematoda</taxon>
        <taxon>Chromadorea</taxon>
        <taxon>Rhabditida</taxon>
        <taxon>Tylenchina</taxon>
        <taxon>Panagrolaimomorpha</taxon>
        <taxon>Strongyloidoidea</taxon>
        <taxon>Strongyloididae</taxon>
        <taxon>Parastrongyloides</taxon>
    </lineage>
</organism>